<organism evidence="1 2">
    <name type="scientific">Choristoneura fumiferana</name>
    <name type="common">Spruce budworm moth</name>
    <name type="synonym">Archips fumiferana</name>
    <dbReference type="NCBI Taxonomy" id="7141"/>
    <lineage>
        <taxon>Eukaryota</taxon>
        <taxon>Metazoa</taxon>
        <taxon>Ecdysozoa</taxon>
        <taxon>Arthropoda</taxon>
        <taxon>Hexapoda</taxon>
        <taxon>Insecta</taxon>
        <taxon>Pterygota</taxon>
        <taxon>Neoptera</taxon>
        <taxon>Endopterygota</taxon>
        <taxon>Lepidoptera</taxon>
        <taxon>Glossata</taxon>
        <taxon>Ditrysia</taxon>
        <taxon>Tortricoidea</taxon>
        <taxon>Tortricidae</taxon>
        <taxon>Tortricinae</taxon>
        <taxon>Choristoneura</taxon>
    </lineage>
</organism>
<evidence type="ECO:0000313" key="2">
    <source>
        <dbReference type="Proteomes" id="UP001064048"/>
    </source>
</evidence>
<accession>A0ACC0KAW7</accession>
<proteinExistence type="predicted"/>
<sequence>MANPTPAVEETPEIDWGNERLTRAQRAVEANTYDVDSWSLLIREAQTRPINEVRSVYEKLITAFPTTGRYWKIYIEQEMKARMFEKVEKFEASGRDSLQHQLVDPGSRYRLDCRPGKRWAKKMSKAVARRNLELKREISIKRVDECLAAGLQAKADASRLSLFFSRFSKLESYCASFETHHLKLCSEINEVNELNQEDLDWDFPLFYLLINKLDQDTRRRFELQNDNKDIPSFETLLEFVSKAGQALELAEPLESAPPPAPRAPAPRGPAPRAPARAWASPTRPAYTAASGSTHKVLMAGHAAPSDPTCVLCRSNHDVAKCVAYRNKSPHERFAVVKDNRLCVNCLRAGHVVKSCPSQFRCLRCNVPHHTSLHFDDSIVEPPSAGTSSASSGPGAPPPPPASSVDPHLAVNKRVTMLASGALPASHTSLLATAAVEVLDSYGSYQRIRVVIDSGSQSNFITKRCAQRLGLSFRKTTASIEGIGQFSSLATTCTSVKIRSTKTTFETQIEAFVTPKICSELPTVEINTDQLPHVYELDLADPNFATPGYIDALVGVDLFCQIFLGNRHDFGSDGPTVFETKFGWVVMGKISCTRTHSRSSLFCSFESLDDQIRKFWEIESLPTSSPVTDDEATCERIFASTHARDADGRYIVRLPFRTTNPQFGESFALAERRLFSLEKRLARDSKLRDDYNSFMRDYLDSGHMEPVKHRATGQVYYLSHHCVLKPSSTTTKLRVVFDATAQPAGDLVEHVKSIYADDIKFQEVYCWSDSTVTLAWMRSPSHRWKTYFEASGRDSLQHQLVDPGSRYRLDCRPGKRWIPLREDLKSMDSASSEERHPRMGWRFVKNVTTAAGAFSPKSKGTPTALPGTPIPVQSKPDSKNSDYIKDHRKSSLPFYPNEKDENVGETSPEGLDPESLMFRDGRRRIDMVLAFEEEDYGVMTEAEARRRDCRRSFQENLIKEGLELEMENKCLSFDGKTWFIKIHIPWKTEMRLAEVIGMKLPTKRFITISVRAWSDEKQAERDKKWHSKWRRRWKQLYEYEHSRIESEPSFYAATEQRGVKREEQEKMAQAYDFALDKIGLDIHAYPIWNDYVTFLKSVDAVGSYAENQKISAVRKVYQRAVITPIIGIETLWKDYIAFEQSINTIIAERMAMERSREYMNARRVAKELETVTRGLNRNMPATPPTVDREEMKQVELWKKYITWERSNPLRSEDTALVARRVMFAIEQCLLCLAHHPDVWHQAAQFLDHSAKLLTEKGDSNAARLFSDEAAAVYERATSGPLKRSTLLHFAHADYEESRLHYNKVHQVYTRYLDMEDIDPTLAYVQYMKFARRAEGIKSARTVFKRAREDARSHYHVFVAAALMEYYCSKDKNIAFRIFELGLKKFSHIPEYVLCYIDYLSHLNEDNNTRVLFERVLSSGSLKPESSVDIWNRFLEFESNIGDLVSIVKVEKRRQAVLEKIKEFEGKETAQLVDRYKFLDLYPCSIAELKSIGYTEVASMSNKSWALGGPLAGISPELAAVILGQKDNDPNKDIARPDTSQMIPYKPKANPLPGEHPIPGGTFPLPPAAAHLCTLMPPPTSFRGPFVAVDRLMALFNRISLPDKPPVPTQENGCDTKLFDLARSVHWIVDDEGITTVANKSRRRKAGDDSDDDDLSMAPPVNDIYRQRQQKRVK</sequence>
<dbReference type="Proteomes" id="UP001064048">
    <property type="component" value="Chromosome 28"/>
</dbReference>
<dbReference type="EMBL" id="CM046128">
    <property type="protein sequence ID" value="KAI8433326.1"/>
    <property type="molecule type" value="Genomic_DNA"/>
</dbReference>
<evidence type="ECO:0000313" key="1">
    <source>
        <dbReference type="EMBL" id="KAI8433326.1"/>
    </source>
</evidence>
<reference evidence="1 2" key="1">
    <citation type="journal article" date="2022" name="Genome Biol. Evol.">
        <title>The Spruce Budworm Genome: Reconstructing the Evolutionary History of Antifreeze Proteins.</title>
        <authorList>
            <person name="Beliveau C."/>
            <person name="Gagne P."/>
            <person name="Picq S."/>
            <person name="Vernygora O."/>
            <person name="Keeling C.I."/>
            <person name="Pinkney K."/>
            <person name="Doucet D."/>
            <person name="Wen F."/>
            <person name="Johnston J.S."/>
            <person name="Maaroufi H."/>
            <person name="Boyle B."/>
            <person name="Laroche J."/>
            <person name="Dewar K."/>
            <person name="Juretic N."/>
            <person name="Blackburn G."/>
            <person name="Nisole A."/>
            <person name="Brunet B."/>
            <person name="Brandao M."/>
            <person name="Lumley L."/>
            <person name="Duan J."/>
            <person name="Quan G."/>
            <person name="Lucarotti C.J."/>
            <person name="Roe A.D."/>
            <person name="Sperling F.A.H."/>
            <person name="Levesque R.C."/>
            <person name="Cusson M."/>
        </authorList>
    </citation>
    <scope>NUCLEOTIDE SEQUENCE [LARGE SCALE GENOMIC DNA]</scope>
    <source>
        <strain evidence="1">Glfc:IPQL:Cfum</strain>
    </source>
</reference>
<comment type="caution">
    <text evidence="1">The sequence shown here is derived from an EMBL/GenBank/DDBJ whole genome shotgun (WGS) entry which is preliminary data.</text>
</comment>
<keyword evidence="2" id="KW-1185">Reference proteome</keyword>
<name>A0ACC0KAW7_CHOFU</name>
<gene>
    <name evidence="1" type="ORF">MSG28_015371</name>
</gene>
<protein>
    <submittedName>
        <fullName evidence="1">Uncharacterized protein</fullName>
    </submittedName>
</protein>